<keyword evidence="6" id="KW-0067">ATP-binding</keyword>
<evidence type="ECO:0000256" key="1">
    <source>
        <dbReference type="ARBA" id="ARBA00012513"/>
    </source>
</evidence>
<dbReference type="Gene3D" id="1.10.510.10">
    <property type="entry name" value="Transferase(Phosphotransferase) domain 1"/>
    <property type="match status" value="2"/>
</dbReference>
<protein>
    <recommendedName>
        <fullName evidence="1">non-specific serine/threonine protein kinase</fullName>
        <ecNumber evidence="1">2.7.11.1</ecNumber>
    </recommendedName>
</protein>
<evidence type="ECO:0000256" key="6">
    <source>
        <dbReference type="ARBA" id="ARBA00022840"/>
    </source>
</evidence>
<keyword evidence="10" id="KW-1185">Reference proteome</keyword>
<name>A0A7J6VRB5_THATH</name>
<evidence type="ECO:0000256" key="7">
    <source>
        <dbReference type="SAM" id="MobiDB-lite"/>
    </source>
</evidence>
<keyword evidence="9" id="KW-0132">Cell division</keyword>
<feature type="domain" description="Protein kinase" evidence="8">
    <location>
        <begin position="578"/>
        <end position="985"/>
    </location>
</feature>
<dbReference type="PANTHER" id="PTHR44167:SF23">
    <property type="entry name" value="CDC7 KINASE, ISOFORM A-RELATED"/>
    <property type="match status" value="1"/>
</dbReference>
<accession>A0A7J6VRB5</accession>
<proteinExistence type="predicted"/>
<dbReference type="Pfam" id="PF00069">
    <property type="entry name" value="Pkinase"/>
    <property type="match status" value="2"/>
</dbReference>
<dbReference type="PANTHER" id="PTHR44167">
    <property type="entry name" value="OVARIAN-SPECIFIC SERINE/THREONINE-PROTEIN KINASE LOK-RELATED"/>
    <property type="match status" value="1"/>
</dbReference>
<keyword evidence="5 9" id="KW-0418">Kinase</keyword>
<dbReference type="AlphaFoldDB" id="A0A7J6VRB5"/>
<feature type="region of interest" description="Disordered" evidence="7">
    <location>
        <begin position="799"/>
        <end position="848"/>
    </location>
</feature>
<feature type="compositionally biased region" description="Basic and acidic residues" evidence="7">
    <location>
        <begin position="764"/>
        <end position="780"/>
    </location>
</feature>
<keyword evidence="4" id="KW-0547">Nucleotide-binding</keyword>
<dbReference type="EC" id="2.7.11.1" evidence="1"/>
<dbReference type="GO" id="GO:0005524">
    <property type="term" value="F:ATP binding"/>
    <property type="evidence" value="ECO:0007669"/>
    <property type="project" value="UniProtKB-KW"/>
</dbReference>
<dbReference type="PROSITE" id="PS50011">
    <property type="entry name" value="PROTEIN_KINASE_DOM"/>
    <property type="match status" value="1"/>
</dbReference>
<dbReference type="SUPFAM" id="SSF56112">
    <property type="entry name" value="Protein kinase-like (PK-like)"/>
    <property type="match status" value="1"/>
</dbReference>
<dbReference type="GO" id="GO:0044773">
    <property type="term" value="P:mitotic DNA damage checkpoint signaling"/>
    <property type="evidence" value="ECO:0007669"/>
    <property type="project" value="TreeGrafter"/>
</dbReference>
<evidence type="ECO:0000256" key="3">
    <source>
        <dbReference type="ARBA" id="ARBA00022679"/>
    </source>
</evidence>
<dbReference type="InterPro" id="IPR000719">
    <property type="entry name" value="Prot_kinase_dom"/>
</dbReference>
<evidence type="ECO:0000256" key="2">
    <source>
        <dbReference type="ARBA" id="ARBA00022527"/>
    </source>
</evidence>
<keyword evidence="9" id="KW-0131">Cell cycle</keyword>
<keyword evidence="2" id="KW-0723">Serine/threonine-protein kinase</keyword>
<organism evidence="9 10">
    <name type="scientific">Thalictrum thalictroides</name>
    <name type="common">Rue-anemone</name>
    <name type="synonym">Anemone thalictroides</name>
    <dbReference type="NCBI Taxonomy" id="46969"/>
    <lineage>
        <taxon>Eukaryota</taxon>
        <taxon>Viridiplantae</taxon>
        <taxon>Streptophyta</taxon>
        <taxon>Embryophyta</taxon>
        <taxon>Tracheophyta</taxon>
        <taxon>Spermatophyta</taxon>
        <taxon>Magnoliopsida</taxon>
        <taxon>Ranunculales</taxon>
        <taxon>Ranunculaceae</taxon>
        <taxon>Thalictroideae</taxon>
        <taxon>Thalictrum</taxon>
    </lineage>
</organism>
<feature type="compositionally biased region" description="Polar residues" evidence="7">
    <location>
        <begin position="812"/>
        <end position="825"/>
    </location>
</feature>
<feature type="region of interest" description="Disordered" evidence="7">
    <location>
        <begin position="732"/>
        <end position="780"/>
    </location>
</feature>
<dbReference type="Proteomes" id="UP000554482">
    <property type="component" value="Unassembled WGS sequence"/>
</dbReference>
<keyword evidence="3" id="KW-0808">Transferase</keyword>
<dbReference type="InterPro" id="IPR011009">
    <property type="entry name" value="Kinase-like_dom_sf"/>
</dbReference>
<dbReference type="SMART" id="SM00220">
    <property type="entry name" value="S_TKc"/>
    <property type="match status" value="1"/>
</dbReference>
<evidence type="ECO:0000256" key="4">
    <source>
        <dbReference type="ARBA" id="ARBA00022741"/>
    </source>
</evidence>
<comment type="caution">
    <text evidence="9">The sequence shown here is derived from an EMBL/GenBank/DDBJ whole genome shotgun (WGS) entry which is preliminary data.</text>
</comment>
<dbReference type="PROSITE" id="PS00108">
    <property type="entry name" value="PROTEIN_KINASE_ST"/>
    <property type="match status" value="1"/>
</dbReference>
<dbReference type="EMBL" id="JABWDY010028868">
    <property type="protein sequence ID" value="KAF5186765.1"/>
    <property type="molecule type" value="Genomic_DNA"/>
</dbReference>
<dbReference type="GO" id="GO:0005634">
    <property type="term" value="C:nucleus"/>
    <property type="evidence" value="ECO:0007669"/>
    <property type="project" value="TreeGrafter"/>
</dbReference>
<sequence length="1034" mass="116668">MVLYLTDSEHWCVNEIEREKAWHLLSILFSIGRPACPVELAARCRLFDVSAHFVEHLCSVPDSPLTLTDDLFVTISLVGFSVLREFASMAIGNFAPRIGLRIPGLKRLWDGTVRTYCRKRKDSFSSPIAKRRLIYSCESCEDEENQSTLTLENKIETASKAQIEIANNMIRNMKLLGDSIINHNLKISCQEMTMVPFFQDMNVASPRKVLLNIDCNKDANQGETETIAPKELAESLDIQQHSSLMAEIGLKFLRSNGMINYMNLLGDSISINDHDSRVSSQDMSLVPVVQDLNVSSPKKVLVNIEGIHRDNQTKTDMSLPKELLESINIDQFQRGSLITEIDLNFPKASFFESDIEQTLLRNTVEGSVAPKEYPPACLEAEFQYDTLPLETVYHADYSCKAPKNRIIETEEFGCEEEQNIIDSGPATGHLGVHVPIDTSNHTLLTKVFGSINEISYDDKAKFLGRETTQSMMEIQDLFPLAEPYSAKMHPTKPAANAKSTRRDLLSLRPKVISKVSDCRMVVPKQQDRYNRDHLKAISMREKLKKNLKIPAKENKATVTSTDPKNHSESKELPDFESFIVEEEEGSGGYGTVYRARRKSDRKTFAIKCPHANAHAHHVNNELKMLELFGGQNFVIKFEGSFKSSNSECFVLEHVEHDRPEVLKREINVSQLQWYGYCMFRALASLHKQGVVHRDIKPGNFLFSRKLNKGYLIDFNLAMDVHKKYGTTGKSKMYSTSFNPGPQPCKESTPPTKGRKVAGSGNLDPIHREMSKDPKLPFEPKNMKKRADVAHLKSYPNLGGRSVFKSQGADGSGITSTKDATSTRTASAERLREPLPYSSDGKHKKEGPCVGTKGFRAPEVLFKSPHQGFKVDIWSAGVTLLYLMVGRTPFTGDPEQNIKDIAKLKGSEDLWEVAKLHNRESSFPVELFDIQSLPSMNVRDWCEANTKRPEFLDMIPSSLFDLLEKCLTVNPRLRISAEEALRHEFFSRCHEDLRKKRLLRKGIRLDSGIAHLSDGQLKSDVKVLHKENMIGDVNV</sequence>
<dbReference type="OrthoDB" id="10020333at2759"/>
<reference evidence="9 10" key="1">
    <citation type="submission" date="2020-06" db="EMBL/GenBank/DDBJ databases">
        <title>Transcriptomic and genomic resources for Thalictrum thalictroides and T. hernandezii: Facilitating candidate gene discovery in an emerging model plant lineage.</title>
        <authorList>
            <person name="Arias T."/>
            <person name="Riano-Pachon D.M."/>
            <person name="Di Stilio V.S."/>
        </authorList>
    </citation>
    <scope>NUCLEOTIDE SEQUENCE [LARGE SCALE GENOMIC DNA]</scope>
    <source>
        <strain evidence="10">cv. WT478/WT964</strain>
        <tissue evidence="9">Leaves</tissue>
    </source>
</reference>
<dbReference type="InterPro" id="IPR008271">
    <property type="entry name" value="Ser/Thr_kinase_AS"/>
</dbReference>
<evidence type="ECO:0000259" key="8">
    <source>
        <dbReference type="PROSITE" id="PS50011"/>
    </source>
</evidence>
<evidence type="ECO:0000313" key="10">
    <source>
        <dbReference type="Proteomes" id="UP000554482"/>
    </source>
</evidence>
<dbReference type="GO" id="GO:0051301">
    <property type="term" value="P:cell division"/>
    <property type="evidence" value="ECO:0007669"/>
    <property type="project" value="UniProtKB-KW"/>
</dbReference>
<gene>
    <name evidence="9" type="ORF">FRX31_023643</name>
</gene>
<dbReference type="FunFam" id="1.10.510.10:FF:001725">
    <property type="entry name" value="Kinase like protein"/>
    <property type="match status" value="1"/>
</dbReference>
<evidence type="ECO:0000256" key="5">
    <source>
        <dbReference type="ARBA" id="ARBA00022777"/>
    </source>
</evidence>
<evidence type="ECO:0000313" key="9">
    <source>
        <dbReference type="EMBL" id="KAF5186765.1"/>
    </source>
</evidence>
<dbReference type="FunFam" id="1.10.510.10:FF:001893">
    <property type="entry name" value="Probable serine/threonine-protein kinase DDB_G0291918"/>
    <property type="match status" value="1"/>
</dbReference>
<dbReference type="GO" id="GO:0004674">
    <property type="term" value="F:protein serine/threonine kinase activity"/>
    <property type="evidence" value="ECO:0007669"/>
    <property type="project" value="UniProtKB-KW"/>
</dbReference>